<organism evidence="3 4">
    <name type="scientific">Streptococcus sanguinis</name>
    <dbReference type="NCBI Taxonomy" id="1305"/>
    <lineage>
        <taxon>Bacteria</taxon>
        <taxon>Bacillati</taxon>
        <taxon>Bacillota</taxon>
        <taxon>Bacilli</taxon>
        <taxon>Lactobacillales</taxon>
        <taxon>Streptococcaceae</taxon>
        <taxon>Streptococcus</taxon>
    </lineage>
</organism>
<feature type="compositionally biased region" description="Basic and acidic residues" evidence="1">
    <location>
        <begin position="77"/>
        <end position="88"/>
    </location>
</feature>
<accession>A0A859EPS8</accession>
<feature type="compositionally biased region" description="Low complexity" evidence="1">
    <location>
        <begin position="45"/>
        <end position="62"/>
    </location>
</feature>
<dbReference type="AlphaFoldDB" id="A0A859EPS8"/>
<gene>
    <name evidence="3" type="ORF">FOC72_09290</name>
</gene>
<protein>
    <submittedName>
        <fullName evidence="3">Uncharacterized protein</fullName>
    </submittedName>
</protein>
<dbReference type="EMBL" id="CP054570">
    <property type="protein sequence ID" value="QKQ44745.1"/>
    <property type="molecule type" value="Genomic_DNA"/>
</dbReference>
<name>A0A859EPS8_STRSA</name>
<evidence type="ECO:0000256" key="1">
    <source>
        <dbReference type="SAM" id="MobiDB-lite"/>
    </source>
</evidence>
<keyword evidence="2" id="KW-1133">Transmembrane helix</keyword>
<feature type="transmembrane region" description="Helical" evidence="2">
    <location>
        <begin position="12"/>
        <end position="31"/>
    </location>
</feature>
<dbReference type="Proteomes" id="UP000509459">
    <property type="component" value="Chromosome"/>
</dbReference>
<sequence>MMNPRKKRKLMFTLICLGTVLFIAMLVTVFLNRQARKKAREAEISQTSSTDGSSESYSSQSYREPTPNEKNYQHARATLERPESVVTEEKKNKVAEALKIAVEDIKKHPDTANISGNMDNRLASTSSPMVLTFAMAINLAGYNIDESKTEVFKSYSDDVLQFLCVMTKEGKENSYFVGNYNDYTGQLQIASYHGGNIRVRGD</sequence>
<feature type="region of interest" description="Disordered" evidence="1">
    <location>
        <begin position="40"/>
        <end position="88"/>
    </location>
</feature>
<evidence type="ECO:0000313" key="4">
    <source>
        <dbReference type="Proteomes" id="UP000509459"/>
    </source>
</evidence>
<evidence type="ECO:0000256" key="2">
    <source>
        <dbReference type="SAM" id="Phobius"/>
    </source>
</evidence>
<proteinExistence type="predicted"/>
<keyword evidence="2" id="KW-0812">Transmembrane</keyword>
<reference evidence="3 4" key="1">
    <citation type="submission" date="2020-05" db="EMBL/GenBank/DDBJ databases">
        <title>FDA dAtabase for Regulatory Grade micrObial Sequences (FDA-ARGOS): Supporting development and validation of Infectious Disease Dx tests.</title>
        <authorList>
            <person name="Bojja K."/>
            <person name="Kessler A."/>
            <person name="Tallon L."/>
            <person name="Sadzewicz L."/>
            <person name="Zhao X."/>
            <person name="Vavikolanu K."/>
            <person name="Mehta A."/>
            <person name="Aluvathingal J."/>
            <person name="Nadendla S."/>
            <person name="Myers T."/>
            <person name="Yan Y."/>
            <person name="Sichtig H."/>
        </authorList>
    </citation>
    <scope>NUCLEOTIDE SEQUENCE [LARGE SCALE GENOMIC DNA]</scope>
    <source>
        <strain evidence="3 4">FDAARGOS_770</strain>
    </source>
</reference>
<keyword evidence="2" id="KW-0472">Membrane</keyword>
<evidence type="ECO:0000313" key="3">
    <source>
        <dbReference type="EMBL" id="QKQ44745.1"/>
    </source>
</evidence>